<dbReference type="Gene3D" id="3.40.50.150">
    <property type="entry name" value="Vaccinia Virus protein VP39"/>
    <property type="match status" value="1"/>
</dbReference>
<name>A0ABN2J1C9_9ACTN</name>
<dbReference type="EMBL" id="BAAANF010000027">
    <property type="protein sequence ID" value="GAA1716068.1"/>
    <property type="molecule type" value="Genomic_DNA"/>
</dbReference>
<evidence type="ECO:0000259" key="4">
    <source>
        <dbReference type="Pfam" id="PF13649"/>
    </source>
</evidence>
<evidence type="ECO:0000313" key="5">
    <source>
        <dbReference type="EMBL" id="GAA1716068.1"/>
    </source>
</evidence>
<keyword evidence="2" id="KW-0808">Transferase</keyword>
<reference evidence="5 6" key="1">
    <citation type="journal article" date="2019" name="Int. J. Syst. Evol. Microbiol.">
        <title>The Global Catalogue of Microorganisms (GCM) 10K type strain sequencing project: providing services to taxonomists for standard genome sequencing and annotation.</title>
        <authorList>
            <consortium name="The Broad Institute Genomics Platform"/>
            <consortium name="The Broad Institute Genome Sequencing Center for Infectious Disease"/>
            <person name="Wu L."/>
            <person name="Ma J."/>
        </authorList>
    </citation>
    <scope>NUCLEOTIDE SEQUENCE [LARGE SCALE GENOMIC DNA]</scope>
    <source>
        <strain evidence="5 6">JCM 14307</strain>
    </source>
</reference>
<organism evidence="5 6">
    <name type="scientific">Kribbella yunnanensis</name>
    <dbReference type="NCBI Taxonomy" id="190194"/>
    <lineage>
        <taxon>Bacteria</taxon>
        <taxon>Bacillati</taxon>
        <taxon>Actinomycetota</taxon>
        <taxon>Actinomycetes</taxon>
        <taxon>Propionibacteriales</taxon>
        <taxon>Kribbellaceae</taxon>
        <taxon>Kribbella</taxon>
    </lineage>
</organism>
<comment type="caution">
    <text evidence="5">The sequence shown here is derived from an EMBL/GenBank/DDBJ whole genome shotgun (WGS) entry which is preliminary data.</text>
</comment>
<evidence type="ECO:0000256" key="2">
    <source>
        <dbReference type="ARBA" id="ARBA00022679"/>
    </source>
</evidence>
<dbReference type="InterPro" id="IPR008854">
    <property type="entry name" value="TPMT"/>
</dbReference>
<keyword evidence="6" id="KW-1185">Reference proteome</keyword>
<protein>
    <submittedName>
        <fullName evidence="5">Methyltransferase domain-containing protein</fullName>
    </submittedName>
</protein>
<dbReference type="GO" id="GO:0032259">
    <property type="term" value="P:methylation"/>
    <property type="evidence" value="ECO:0007669"/>
    <property type="project" value="UniProtKB-KW"/>
</dbReference>
<dbReference type="InterPro" id="IPR029063">
    <property type="entry name" value="SAM-dependent_MTases_sf"/>
</dbReference>
<evidence type="ECO:0000256" key="3">
    <source>
        <dbReference type="ARBA" id="ARBA00022691"/>
    </source>
</evidence>
<sequence>MIPWDRGFANPLLTEWFEASEPNGMGKTAVVIGAGTGWDAELVADRGYQTIAFDISPTAVETAQRNHPDSKVQYVVADLLDQPAEWHHAFDLVVEIYTVQALPIRLQATAIQKVGELVAPGGALVVIATPRTEGQPDEEIKGPPWPLTRATVESFASAPDLRLIAFDESPKPTEPTALRWRAEFLRD</sequence>
<dbReference type="Proteomes" id="UP001500280">
    <property type="component" value="Unassembled WGS sequence"/>
</dbReference>
<dbReference type="PROSITE" id="PS51585">
    <property type="entry name" value="SAM_MT_TPMT"/>
    <property type="match status" value="1"/>
</dbReference>
<dbReference type="GO" id="GO:0008168">
    <property type="term" value="F:methyltransferase activity"/>
    <property type="evidence" value="ECO:0007669"/>
    <property type="project" value="UniProtKB-KW"/>
</dbReference>
<keyword evidence="3" id="KW-0949">S-adenosyl-L-methionine</keyword>
<dbReference type="SUPFAM" id="SSF53335">
    <property type="entry name" value="S-adenosyl-L-methionine-dependent methyltransferases"/>
    <property type="match status" value="1"/>
</dbReference>
<proteinExistence type="predicted"/>
<dbReference type="Pfam" id="PF13649">
    <property type="entry name" value="Methyltransf_25"/>
    <property type="match status" value="1"/>
</dbReference>
<keyword evidence="1 5" id="KW-0489">Methyltransferase</keyword>
<dbReference type="RefSeq" id="WP_344163621.1">
    <property type="nucleotide sequence ID" value="NZ_BAAANF010000027.1"/>
</dbReference>
<gene>
    <name evidence="5" type="ORF">GCM10009745_75650</name>
</gene>
<feature type="domain" description="Methyltransferase" evidence="4">
    <location>
        <begin position="32"/>
        <end position="122"/>
    </location>
</feature>
<evidence type="ECO:0000256" key="1">
    <source>
        <dbReference type="ARBA" id="ARBA00022603"/>
    </source>
</evidence>
<dbReference type="InterPro" id="IPR041698">
    <property type="entry name" value="Methyltransf_25"/>
</dbReference>
<accession>A0ABN2J1C9</accession>
<evidence type="ECO:0000313" key="6">
    <source>
        <dbReference type="Proteomes" id="UP001500280"/>
    </source>
</evidence>
<dbReference type="CDD" id="cd02440">
    <property type="entry name" value="AdoMet_MTases"/>
    <property type="match status" value="1"/>
</dbReference>